<dbReference type="PANTHER" id="PTHR39586">
    <property type="entry name" value="CYTOPLASMIC PROTEIN-RELATED"/>
    <property type="match status" value="1"/>
</dbReference>
<dbReference type="HOGENOM" id="CLU_130358_0_0_6"/>
<dbReference type="PIRSF" id="PIRSF006257">
    <property type="entry name" value="UCP006257"/>
    <property type="match status" value="1"/>
</dbReference>
<dbReference type="KEGG" id="asu:Asuc_1203"/>
<evidence type="ECO:0000313" key="3">
    <source>
        <dbReference type="Proteomes" id="UP000001114"/>
    </source>
</evidence>
<dbReference type="EMBL" id="CP000746">
    <property type="protein sequence ID" value="ABR74567.1"/>
    <property type="molecule type" value="Genomic_DNA"/>
</dbReference>
<protein>
    <recommendedName>
        <fullName evidence="1">YqcC-like domain-containing protein</fullName>
    </recommendedName>
</protein>
<sequence>MPIRQKTRQNLTALQAIMHELALWQSVPPAEEAFLSEQPFAIDTMSATEWLQWIFIPRMHALLDSEHPLPTQIAVVPYIEEALKEQERLAELLRPIIEIEQLLKHQ</sequence>
<organism evidence="2 3">
    <name type="scientific">Actinobacillus succinogenes (strain ATCC 55618 / DSM 22257 / CCUG 43843 / 130Z)</name>
    <dbReference type="NCBI Taxonomy" id="339671"/>
    <lineage>
        <taxon>Bacteria</taxon>
        <taxon>Pseudomonadati</taxon>
        <taxon>Pseudomonadota</taxon>
        <taxon>Gammaproteobacteria</taxon>
        <taxon>Pasteurellales</taxon>
        <taxon>Pasteurellaceae</taxon>
        <taxon>Actinobacillus</taxon>
    </lineage>
</organism>
<keyword evidence="3" id="KW-1185">Reference proteome</keyword>
<dbReference type="Pfam" id="PF04287">
    <property type="entry name" value="DUF446"/>
    <property type="match status" value="1"/>
</dbReference>
<evidence type="ECO:0000259" key="1">
    <source>
        <dbReference type="Pfam" id="PF04287"/>
    </source>
</evidence>
<dbReference type="InterPro" id="IPR023376">
    <property type="entry name" value="YqcC-like_dom"/>
</dbReference>
<dbReference type="AlphaFoldDB" id="A6VNM0"/>
<dbReference type="InterPro" id="IPR036814">
    <property type="entry name" value="YqcC-like_sf"/>
</dbReference>
<proteinExistence type="predicted"/>
<name>A6VNM0_ACTSZ</name>
<dbReference type="SUPFAM" id="SSF158452">
    <property type="entry name" value="YqcC-like"/>
    <property type="match status" value="1"/>
</dbReference>
<dbReference type="GO" id="GO:0044010">
    <property type="term" value="P:single-species biofilm formation"/>
    <property type="evidence" value="ECO:0007669"/>
    <property type="project" value="TreeGrafter"/>
</dbReference>
<dbReference type="RefSeq" id="WP_012072944.1">
    <property type="nucleotide sequence ID" value="NC_009655.1"/>
</dbReference>
<gene>
    <name evidence="2" type="ordered locus">Asuc_1203</name>
</gene>
<dbReference type="STRING" id="339671.Asuc_1203"/>
<evidence type="ECO:0000313" key="2">
    <source>
        <dbReference type="EMBL" id="ABR74567.1"/>
    </source>
</evidence>
<feature type="domain" description="YqcC-like" evidence="1">
    <location>
        <begin position="7"/>
        <end position="102"/>
    </location>
</feature>
<accession>A6VNM0</accession>
<dbReference type="Proteomes" id="UP000001114">
    <property type="component" value="Chromosome"/>
</dbReference>
<dbReference type="InterPro" id="IPR007384">
    <property type="entry name" value="UCP006257"/>
</dbReference>
<reference evidence="3" key="1">
    <citation type="journal article" date="2010" name="BMC Genomics">
        <title>A genomic perspective on the potential of Actinobacillus succinogenes for industrial succinate production.</title>
        <authorList>
            <person name="McKinlay J.B."/>
            <person name="Laivenieks M."/>
            <person name="Schindler B.D."/>
            <person name="McKinlay A.A."/>
            <person name="Siddaramappa S."/>
            <person name="Challacombe J.F."/>
            <person name="Lowry S.R."/>
            <person name="Clum A."/>
            <person name="Lapidus A.L."/>
            <person name="Burkhart K.B."/>
            <person name="Harkins V."/>
            <person name="Vieille C."/>
        </authorList>
    </citation>
    <scope>NUCLEOTIDE SEQUENCE [LARGE SCALE GENOMIC DNA]</scope>
    <source>
        <strain evidence="3">ATCC 55618 / DSM 22257 / CCUG 43843 / 130Z</strain>
    </source>
</reference>
<dbReference type="eggNOG" id="COG3098">
    <property type="taxonomic scope" value="Bacteria"/>
</dbReference>
<dbReference type="PANTHER" id="PTHR39586:SF1">
    <property type="entry name" value="CYTOPLASMIC PROTEIN"/>
    <property type="match status" value="1"/>
</dbReference>
<dbReference type="Gene3D" id="1.20.1440.40">
    <property type="entry name" value="YqcC-like"/>
    <property type="match status" value="1"/>
</dbReference>